<dbReference type="Proteomes" id="UP001305647">
    <property type="component" value="Unassembled WGS sequence"/>
</dbReference>
<dbReference type="EMBL" id="MU863670">
    <property type="protein sequence ID" value="KAK4097664.1"/>
    <property type="molecule type" value="Genomic_DNA"/>
</dbReference>
<proteinExistence type="predicted"/>
<reference evidence="1" key="2">
    <citation type="submission" date="2023-05" db="EMBL/GenBank/DDBJ databases">
        <authorList>
            <consortium name="Lawrence Berkeley National Laboratory"/>
            <person name="Steindorff A."/>
            <person name="Hensen N."/>
            <person name="Bonometti L."/>
            <person name="Westerberg I."/>
            <person name="Brannstrom I.O."/>
            <person name="Guillou S."/>
            <person name="Cros-Aarteil S."/>
            <person name="Calhoun S."/>
            <person name="Haridas S."/>
            <person name="Kuo A."/>
            <person name="Mondo S."/>
            <person name="Pangilinan J."/>
            <person name="Riley R."/>
            <person name="Labutti K."/>
            <person name="Andreopoulos B."/>
            <person name="Lipzen A."/>
            <person name="Chen C."/>
            <person name="Yanf M."/>
            <person name="Daum C."/>
            <person name="Ng V."/>
            <person name="Clum A."/>
            <person name="Ohm R."/>
            <person name="Martin F."/>
            <person name="Silar P."/>
            <person name="Natvig D."/>
            <person name="Lalanne C."/>
            <person name="Gautier V."/>
            <person name="Ament-Velasquez S.L."/>
            <person name="Kruys A."/>
            <person name="Hutchinson M.I."/>
            <person name="Powell A.J."/>
            <person name="Barry K."/>
            <person name="Miller A.N."/>
            <person name="Grigoriev I.V."/>
            <person name="Debuchy R."/>
            <person name="Gladieux P."/>
            <person name="Thoren M.H."/>
            <person name="Johannesson H."/>
        </authorList>
    </citation>
    <scope>NUCLEOTIDE SEQUENCE</scope>
    <source>
        <strain evidence="1">CBS 757.83</strain>
    </source>
</reference>
<comment type="caution">
    <text evidence="1">The sequence shown here is derived from an EMBL/GenBank/DDBJ whole genome shotgun (WGS) entry which is preliminary data.</text>
</comment>
<sequence>MSQCVIIAWLHVLRALRQVQISLSLSARGHGDPEVSTFKGRRSTSQTVGAAARFLLASPVRKCELQFQQLAR</sequence>
<reference evidence="1" key="1">
    <citation type="journal article" date="2023" name="Mol. Phylogenet. Evol.">
        <title>Genome-scale phylogeny and comparative genomics of the fungal order Sordariales.</title>
        <authorList>
            <person name="Hensen N."/>
            <person name="Bonometti L."/>
            <person name="Westerberg I."/>
            <person name="Brannstrom I.O."/>
            <person name="Guillou S."/>
            <person name="Cros-Aarteil S."/>
            <person name="Calhoun S."/>
            <person name="Haridas S."/>
            <person name="Kuo A."/>
            <person name="Mondo S."/>
            <person name="Pangilinan J."/>
            <person name="Riley R."/>
            <person name="LaButti K."/>
            <person name="Andreopoulos B."/>
            <person name="Lipzen A."/>
            <person name="Chen C."/>
            <person name="Yan M."/>
            <person name="Daum C."/>
            <person name="Ng V."/>
            <person name="Clum A."/>
            <person name="Steindorff A."/>
            <person name="Ohm R.A."/>
            <person name="Martin F."/>
            <person name="Silar P."/>
            <person name="Natvig D.O."/>
            <person name="Lalanne C."/>
            <person name="Gautier V."/>
            <person name="Ament-Velasquez S.L."/>
            <person name="Kruys A."/>
            <person name="Hutchinson M.I."/>
            <person name="Powell A.J."/>
            <person name="Barry K."/>
            <person name="Miller A.N."/>
            <person name="Grigoriev I.V."/>
            <person name="Debuchy R."/>
            <person name="Gladieux P."/>
            <person name="Hiltunen Thoren M."/>
            <person name="Johannesson H."/>
        </authorList>
    </citation>
    <scope>NUCLEOTIDE SEQUENCE</scope>
    <source>
        <strain evidence="1">CBS 757.83</strain>
    </source>
</reference>
<evidence type="ECO:0000313" key="1">
    <source>
        <dbReference type="EMBL" id="KAK4097664.1"/>
    </source>
</evidence>
<accession>A0AAN6SYN4</accession>
<organism evidence="1 2">
    <name type="scientific">Parathielavia hyrcaniae</name>
    <dbReference type="NCBI Taxonomy" id="113614"/>
    <lineage>
        <taxon>Eukaryota</taxon>
        <taxon>Fungi</taxon>
        <taxon>Dikarya</taxon>
        <taxon>Ascomycota</taxon>
        <taxon>Pezizomycotina</taxon>
        <taxon>Sordariomycetes</taxon>
        <taxon>Sordariomycetidae</taxon>
        <taxon>Sordariales</taxon>
        <taxon>Chaetomiaceae</taxon>
        <taxon>Parathielavia</taxon>
    </lineage>
</organism>
<protein>
    <submittedName>
        <fullName evidence="1">Uncharacterized protein</fullName>
    </submittedName>
</protein>
<dbReference type="AlphaFoldDB" id="A0AAN6SYN4"/>
<evidence type="ECO:0000313" key="2">
    <source>
        <dbReference type="Proteomes" id="UP001305647"/>
    </source>
</evidence>
<keyword evidence="2" id="KW-1185">Reference proteome</keyword>
<name>A0AAN6SYN4_9PEZI</name>
<gene>
    <name evidence="1" type="ORF">N658DRAFT_266896</name>
</gene>